<dbReference type="SUPFAM" id="SSF47413">
    <property type="entry name" value="lambda repressor-like DNA-binding domains"/>
    <property type="match status" value="1"/>
</dbReference>
<dbReference type="InterPro" id="IPR001387">
    <property type="entry name" value="Cro/C1-type_HTH"/>
</dbReference>
<evidence type="ECO:0000313" key="3">
    <source>
        <dbReference type="Proteomes" id="UP000759443"/>
    </source>
</evidence>
<reference evidence="2 3" key="1">
    <citation type="submission" date="2021-03" db="EMBL/GenBank/DDBJ databases">
        <title>Genomic Encyclopedia of Type Strains, Phase IV (KMG-IV): sequencing the most valuable type-strain genomes for metagenomic binning, comparative biology and taxonomic classification.</title>
        <authorList>
            <person name="Goeker M."/>
        </authorList>
    </citation>
    <scope>NUCLEOTIDE SEQUENCE [LARGE SCALE GENOMIC DNA]</scope>
    <source>
        <strain evidence="2 3">DSM 21600</strain>
    </source>
</reference>
<dbReference type="Gene3D" id="1.10.260.40">
    <property type="entry name" value="lambda repressor-like DNA-binding domains"/>
    <property type="match status" value="1"/>
</dbReference>
<dbReference type="RefSeq" id="WP_209947795.1">
    <property type="nucleotide sequence ID" value="NZ_JAGGJU010000012.1"/>
</dbReference>
<feature type="domain" description="HTH cro/C1-type" evidence="1">
    <location>
        <begin position="12"/>
        <end position="64"/>
    </location>
</feature>
<dbReference type="Proteomes" id="UP000759443">
    <property type="component" value="Unassembled WGS sequence"/>
</dbReference>
<evidence type="ECO:0000313" key="2">
    <source>
        <dbReference type="EMBL" id="MBP1852721.1"/>
    </source>
</evidence>
<comment type="caution">
    <text evidence="2">The sequence shown here is derived from an EMBL/GenBank/DDBJ whole genome shotgun (WGS) entry which is preliminary data.</text>
</comment>
<dbReference type="Pfam" id="PF01381">
    <property type="entry name" value="HTH_3"/>
    <property type="match status" value="1"/>
</dbReference>
<accession>A0ABS4E443</accession>
<dbReference type="CDD" id="cd00093">
    <property type="entry name" value="HTH_XRE"/>
    <property type="match status" value="1"/>
</dbReference>
<gene>
    <name evidence="2" type="ORF">J2Z17_004179</name>
</gene>
<sequence length="164" mass="17881">MSDETTIGARAKEIRQEARLSQQEMADAIGLSLRAWQKIERNEGVPSGETLLQFKKVGVNPGWVLTGSGPRSASAAGEDNAFAQVDPVLLQRLGDTVQAVFVECKQTPPQRAITFEAGQLYNDLLNRVKDLRDTGMVTAAIEVLRREFKDRLTAAQPGTGKRSG</sequence>
<name>A0ABS4E443_9HYPH</name>
<dbReference type="EMBL" id="JAGGJU010000012">
    <property type="protein sequence ID" value="MBP1852721.1"/>
    <property type="molecule type" value="Genomic_DNA"/>
</dbReference>
<dbReference type="SMART" id="SM00530">
    <property type="entry name" value="HTH_XRE"/>
    <property type="match status" value="1"/>
</dbReference>
<keyword evidence="3" id="KW-1185">Reference proteome</keyword>
<evidence type="ECO:0000259" key="1">
    <source>
        <dbReference type="PROSITE" id="PS50943"/>
    </source>
</evidence>
<protein>
    <submittedName>
        <fullName evidence="2">Transcriptional regulator with XRE-family HTH domain</fullName>
    </submittedName>
</protein>
<organism evidence="2 3">
    <name type="scientific">Rhizobium halophytocola</name>
    <dbReference type="NCBI Taxonomy" id="735519"/>
    <lineage>
        <taxon>Bacteria</taxon>
        <taxon>Pseudomonadati</taxon>
        <taxon>Pseudomonadota</taxon>
        <taxon>Alphaproteobacteria</taxon>
        <taxon>Hyphomicrobiales</taxon>
        <taxon>Rhizobiaceae</taxon>
        <taxon>Rhizobium/Agrobacterium group</taxon>
        <taxon>Rhizobium</taxon>
    </lineage>
</organism>
<dbReference type="PROSITE" id="PS50943">
    <property type="entry name" value="HTH_CROC1"/>
    <property type="match status" value="1"/>
</dbReference>
<proteinExistence type="predicted"/>
<dbReference type="InterPro" id="IPR010982">
    <property type="entry name" value="Lambda_DNA-bd_dom_sf"/>
</dbReference>